<evidence type="ECO:0000313" key="4">
    <source>
        <dbReference type="Proteomes" id="UP000185478"/>
    </source>
</evidence>
<gene>
    <name evidence="3" type="ORF">CAQU_07875</name>
</gene>
<proteinExistence type="inferred from homology"/>
<dbReference type="OrthoDB" id="9794876at2"/>
<evidence type="ECO:0000256" key="1">
    <source>
        <dbReference type="ARBA" id="ARBA00006738"/>
    </source>
</evidence>
<dbReference type="Gene3D" id="3.40.1350.10">
    <property type="match status" value="1"/>
</dbReference>
<protein>
    <submittedName>
        <fullName evidence="3">Uncharacterized protein</fullName>
    </submittedName>
</protein>
<dbReference type="KEGG" id="caqu:CAQU_07875"/>
<feature type="region of interest" description="Disordered" evidence="2">
    <location>
        <begin position="1"/>
        <end position="25"/>
    </location>
</feature>
<organism evidence="3 4">
    <name type="scientific">Corynebacterium aquilae DSM 44791</name>
    <dbReference type="NCBI Taxonomy" id="1431546"/>
    <lineage>
        <taxon>Bacteria</taxon>
        <taxon>Bacillati</taxon>
        <taxon>Actinomycetota</taxon>
        <taxon>Actinomycetes</taxon>
        <taxon>Mycobacteriales</taxon>
        <taxon>Corynebacteriaceae</taxon>
        <taxon>Corynebacterium</taxon>
    </lineage>
</organism>
<reference evidence="3 4" key="1">
    <citation type="submission" date="2014-08" db="EMBL/GenBank/DDBJ databases">
        <title>Complete genome sequence of Corynebacterium aquilae S-613T(T) (=DSM 44791(T)), isolated from the choana of a healthy golden eagle.</title>
        <authorList>
            <person name="Ruckert C."/>
            <person name="Albersmeier A."/>
            <person name="Winkler A."/>
            <person name="Kalinowski J."/>
        </authorList>
    </citation>
    <scope>NUCLEOTIDE SEQUENCE [LARGE SCALE GENOMIC DNA]</scope>
    <source>
        <strain evidence="3 4">S-613</strain>
    </source>
</reference>
<dbReference type="RefSeq" id="WP_075726648.1">
    <property type="nucleotide sequence ID" value="NZ_CP009245.1"/>
</dbReference>
<name>A0A1L7CGQ6_9CORY</name>
<dbReference type="AlphaFoldDB" id="A0A1L7CGQ6"/>
<evidence type="ECO:0000313" key="3">
    <source>
        <dbReference type="EMBL" id="APT85004.1"/>
    </source>
</evidence>
<accession>A0A1L7CGQ6</accession>
<dbReference type="Proteomes" id="UP000185478">
    <property type="component" value="Chromosome"/>
</dbReference>
<keyword evidence="4" id="KW-1185">Reference proteome</keyword>
<dbReference type="EMBL" id="CP009245">
    <property type="protein sequence ID" value="APT85004.1"/>
    <property type="molecule type" value="Genomic_DNA"/>
</dbReference>
<dbReference type="InterPro" id="IPR011856">
    <property type="entry name" value="tRNA_endonuc-like_dom_sf"/>
</dbReference>
<dbReference type="Pfam" id="PF02021">
    <property type="entry name" value="UPF0102"/>
    <property type="match status" value="1"/>
</dbReference>
<evidence type="ECO:0000256" key="2">
    <source>
        <dbReference type="SAM" id="MobiDB-lite"/>
    </source>
</evidence>
<feature type="region of interest" description="Disordered" evidence="2">
    <location>
        <begin position="193"/>
        <end position="217"/>
    </location>
</feature>
<sequence length="217" mass="23857">MTRQHNTPQPCRDNPPPKGPTRTQHTAWRDRYEQIPTADHGGELIALGRHLAAQFYIQRGGTIVETQPRIHGAKADLIVRLHQGTHAATDTLVVVDVSVRRGISFGRQPYTSAAKKQRLIAIAQAARHVHRDSSDHTRPCQVRIDAAHIYVLGTTAHVIVEPCAVPLPQVAAPRPTPSPTGATQPTIKALVPLDSGTRPQRSTTRRARVRNNSRWAA</sequence>
<dbReference type="GO" id="GO:0003676">
    <property type="term" value="F:nucleic acid binding"/>
    <property type="evidence" value="ECO:0007669"/>
    <property type="project" value="InterPro"/>
</dbReference>
<dbReference type="InterPro" id="IPR003509">
    <property type="entry name" value="UPF0102_YraN-like"/>
</dbReference>
<comment type="similarity">
    <text evidence="1">Belongs to the UPF0102 family.</text>
</comment>